<keyword evidence="6" id="KW-1185">Reference proteome</keyword>
<dbReference type="GO" id="GO:0006260">
    <property type="term" value="P:DNA replication"/>
    <property type="evidence" value="ECO:0007669"/>
    <property type="project" value="InterPro"/>
</dbReference>
<comment type="caution">
    <text evidence="5">The sequence shown here is derived from an EMBL/GenBank/DDBJ whole genome shotgun (WGS) entry which is preliminary data.</text>
</comment>
<accession>A0A090CZ19</accession>
<keyword evidence="1 2" id="KW-0238">DNA-binding</keyword>
<name>A0A090CZ19_9BACT</name>
<reference evidence="5" key="1">
    <citation type="submission" date="2013-12" db="EMBL/GenBank/DDBJ databases">
        <authorList>
            <person name="Linke B."/>
        </authorList>
    </citation>
    <scope>NUCLEOTIDE SEQUENCE [LARGE SCALE GENOMIC DNA]</scope>
    <source>
        <strain evidence="5">CRIB-18</strain>
    </source>
</reference>
<dbReference type="STRING" id="1437425.CSEC_1277"/>
<feature type="compositionally biased region" description="Basic and acidic residues" evidence="4">
    <location>
        <begin position="105"/>
        <end position="116"/>
    </location>
</feature>
<evidence type="ECO:0000256" key="2">
    <source>
        <dbReference type="PIRNR" id="PIRNR002070"/>
    </source>
</evidence>
<dbReference type="AlphaFoldDB" id="A0A090CZ19"/>
<evidence type="ECO:0000313" key="6">
    <source>
        <dbReference type="Proteomes" id="UP000031552"/>
    </source>
</evidence>
<evidence type="ECO:0000256" key="1">
    <source>
        <dbReference type="ARBA" id="ARBA00023125"/>
    </source>
</evidence>
<dbReference type="SUPFAM" id="SSF50249">
    <property type="entry name" value="Nucleic acid-binding proteins"/>
    <property type="match status" value="1"/>
</dbReference>
<dbReference type="PANTHER" id="PTHR10302">
    <property type="entry name" value="SINGLE-STRANDED DNA-BINDING PROTEIN"/>
    <property type="match status" value="1"/>
</dbReference>
<evidence type="ECO:0000256" key="4">
    <source>
        <dbReference type="SAM" id="MobiDB-lite"/>
    </source>
</evidence>
<dbReference type="PROSITE" id="PS50935">
    <property type="entry name" value="SSB"/>
    <property type="match status" value="1"/>
</dbReference>
<reference evidence="5" key="2">
    <citation type="submission" date="2014-09" db="EMBL/GenBank/DDBJ databases">
        <title>Criblamydia sequanensis harbors a mega-plasmid encoding arsenite resistance.</title>
        <authorList>
            <person name="Bertelli C."/>
            <person name="Goesmann A."/>
            <person name="Greub G."/>
        </authorList>
    </citation>
    <scope>NUCLEOTIDE SEQUENCE [LARGE SCALE GENOMIC DNA]</scope>
    <source>
        <strain evidence="5">CRIB-18</strain>
    </source>
</reference>
<dbReference type="eggNOG" id="COG0629">
    <property type="taxonomic scope" value="Bacteria"/>
</dbReference>
<dbReference type="NCBIfam" id="TIGR00621">
    <property type="entry name" value="ssb"/>
    <property type="match status" value="1"/>
</dbReference>
<dbReference type="EMBL" id="CCEJ010000005">
    <property type="protein sequence ID" value="CDR34097.1"/>
    <property type="molecule type" value="Genomic_DNA"/>
</dbReference>
<dbReference type="InterPro" id="IPR012340">
    <property type="entry name" value="NA-bd_OB-fold"/>
</dbReference>
<dbReference type="Proteomes" id="UP000031552">
    <property type="component" value="Unassembled WGS sequence"/>
</dbReference>
<dbReference type="RefSeq" id="WP_053331849.1">
    <property type="nucleotide sequence ID" value="NZ_CCEJ010000005.1"/>
</dbReference>
<dbReference type="InterPro" id="IPR000424">
    <property type="entry name" value="Primosome_PriB/ssb"/>
</dbReference>
<evidence type="ECO:0000313" key="5">
    <source>
        <dbReference type="EMBL" id="CDR34097.1"/>
    </source>
</evidence>
<dbReference type="CDD" id="cd04496">
    <property type="entry name" value="SSB_OBF"/>
    <property type="match status" value="1"/>
</dbReference>
<dbReference type="OrthoDB" id="9809878at2"/>
<dbReference type="Pfam" id="PF00436">
    <property type="entry name" value="SSB"/>
    <property type="match status" value="1"/>
</dbReference>
<feature type="region of interest" description="Disordered" evidence="4">
    <location>
        <begin position="98"/>
        <end position="156"/>
    </location>
</feature>
<sequence length="156" mass="17597">MIILHIMGHLGADPEMRYTTKGQKVWTLRVASKSRKGGQEETIWWRITIWGDAYDKMLAHFKKGSGIYIIAEMSKLEMYTDKNGEKQVSYEATAKSIHFPPFSDRNNEEGGEERRSAAAQVPAAGKYSSSSENPYTHQIASGSRAESFDDDEPMPF</sequence>
<feature type="compositionally biased region" description="Polar residues" evidence="4">
    <location>
        <begin position="127"/>
        <end position="141"/>
    </location>
</feature>
<organism evidence="5 6">
    <name type="scientific">Candidatus Criblamydia sequanensis CRIB-18</name>
    <dbReference type="NCBI Taxonomy" id="1437425"/>
    <lineage>
        <taxon>Bacteria</taxon>
        <taxon>Pseudomonadati</taxon>
        <taxon>Chlamydiota</taxon>
        <taxon>Chlamydiia</taxon>
        <taxon>Parachlamydiales</taxon>
        <taxon>Candidatus Criblamydiaceae</taxon>
        <taxon>Candidatus Criblamydia</taxon>
    </lineage>
</organism>
<dbReference type="InterPro" id="IPR011344">
    <property type="entry name" value="ssDNA-bd"/>
</dbReference>
<dbReference type="GO" id="GO:0003697">
    <property type="term" value="F:single-stranded DNA binding"/>
    <property type="evidence" value="ECO:0007669"/>
    <property type="project" value="InterPro"/>
</dbReference>
<dbReference type="GO" id="GO:0009295">
    <property type="term" value="C:nucleoid"/>
    <property type="evidence" value="ECO:0007669"/>
    <property type="project" value="TreeGrafter"/>
</dbReference>
<dbReference type="PIRSF" id="PIRSF002070">
    <property type="entry name" value="SSB"/>
    <property type="match status" value="1"/>
</dbReference>
<dbReference type="Gene3D" id="2.40.50.140">
    <property type="entry name" value="Nucleic acid-binding proteins"/>
    <property type="match status" value="1"/>
</dbReference>
<proteinExistence type="predicted"/>
<dbReference type="PANTHER" id="PTHR10302:SF27">
    <property type="entry name" value="SINGLE-STRANDED DNA-BINDING PROTEIN"/>
    <property type="match status" value="1"/>
</dbReference>
<protein>
    <recommendedName>
        <fullName evidence="2 3">Single-stranded DNA-binding protein</fullName>
    </recommendedName>
</protein>
<gene>
    <name evidence="5" type="ORF">CSEC_1277</name>
</gene>
<evidence type="ECO:0000256" key="3">
    <source>
        <dbReference type="RuleBase" id="RU000524"/>
    </source>
</evidence>